<dbReference type="InterPro" id="IPR039720">
    <property type="entry name" value="TMEM94"/>
</dbReference>
<evidence type="ECO:0000313" key="3">
    <source>
        <dbReference type="Proteomes" id="UP001331761"/>
    </source>
</evidence>
<organism evidence="2 3">
    <name type="scientific">Trichostrongylus colubriformis</name>
    <name type="common">Black scour worm</name>
    <dbReference type="NCBI Taxonomy" id="6319"/>
    <lineage>
        <taxon>Eukaryota</taxon>
        <taxon>Metazoa</taxon>
        <taxon>Ecdysozoa</taxon>
        <taxon>Nematoda</taxon>
        <taxon>Chromadorea</taxon>
        <taxon>Rhabditida</taxon>
        <taxon>Rhabditina</taxon>
        <taxon>Rhabditomorpha</taxon>
        <taxon>Strongyloidea</taxon>
        <taxon>Trichostrongylidae</taxon>
        <taxon>Trichostrongylus</taxon>
    </lineage>
</organism>
<reference evidence="2 3" key="1">
    <citation type="submission" date="2019-10" db="EMBL/GenBank/DDBJ databases">
        <title>Assembly and Annotation for the nematode Trichostrongylus colubriformis.</title>
        <authorList>
            <person name="Martin J."/>
        </authorList>
    </citation>
    <scope>NUCLEOTIDE SEQUENCE [LARGE SCALE GENOMIC DNA]</scope>
    <source>
        <strain evidence="2">G859</strain>
        <tissue evidence="2">Whole worm</tissue>
    </source>
</reference>
<accession>A0AAN8FUG5</accession>
<keyword evidence="1" id="KW-0472">Membrane</keyword>
<proteinExistence type="predicted"/>
<feature type="transmembrane region" description="Helical" evidence="1">
    <location>
        <begin position="281"/>
        <end position="304"/>
    </location>
</feature>
<dbReference type="Gene3D" id="2.70.150.10">
    <property type="entry name" value="Calcium-transporting ATPase, cytoplasmic transduction domain A"/>
    <property type="match status" value="1"/>
</dbReference>
<dbReference type="InterPro" id="IPR008250">
    <property type="entry name" value="ATPase_P-typ_transduc_dom_A_sf"/>
</dbReference>
<dbReference type="PANTHER" id="PTHR13219">
    <property type="entry name" value="TRANSMEMBRANE PROTEIN 94"/>
    <property type="match status" value="1"/>
</dbReference>
<name>A0AAN8FUG5_TRICO</name>
<dbReference type="PANTHER" id="PTHR13219:SF6">
    <property type="entry name" value="TRANSMEMBRANE PROTEIN 94"/>
    <property type="match status" value="1"/>
</dbReference>
<feature type="transmembrane region" description="Helical" evidence="1">
    <location>
        <begin position="250"/>
        <end position="269"/>
    </location>
</feature>
<gene>
    <name evidence="2" type="ORF">GCK32_014095</name>
</gene>
<keyword evidence="1" id="KW-0812">Transmembrane</keyword>
<keyword evidence="1" id="KW-1133">Transmembrane helix</keyword>
<dbReference type="EMBL" id="WIXE01018977">
    <property type="protein sequence ID" value="KAK5970448.1"/>
    <property type="molecule type" value="Genomic_DNA"/>
</dbReference>
<evidence type="ECO:0000256" key="1">
    <source>
        <dbReference type="SAM" id="Phobius"/>
    </source>
</evidence>
<keyword evidence="3" id="KW-1185">Reference proteome</keyword>
<feature type="transmembrane region" description="Helical" evidence="1">
    <location>
        <begin position="51"/>
        <end position="69"/>
    </location>
</feature>
<dbReference type="SUPFAM" id="SSF81653">
    <property type="entry name" value="Calcium ATPase, transduction domain A"/>
    <property type="match status" value="1"/>
</dbReference>
<evidence type="ECO:0000313" key="2">
    <source>
        <dbReference type="EMBL" id="KAK5970448.1"/>
    </source>
</evidence>
<feature type="transmembrane region" description="Helical" evidence="1">
    <location>
        <begin position="75"/>
        <end position="94"/>
    </location>
</feature>
<dbReference type="Proteomes" id="UP001331761">
    <property type="component" value="Unassembled WGS sequence"/>
</dbReference>
<sequence length="340" mass="37716">MEDGLLENGISTKEAMERLVRVGRESVERWNEEKKPVDYGCSVDKILCRNLFMFSLVSAAFLLVGAVTIENQLSVTLLLLATSHVIFLFAAHYMQWKLCKSSLQEKKRKAKEALDYVSSISTSLPFAYAPLGEPLTHDMLTQMALRDGKVVAVPRLLLVEGDVILLRPSQAAPCDCKLLNGEILKMGDSISGNVEVDHETGAAIPLEAVKALATSTPLAKHLSSVGSSERRFTTMDYQLHYCLHMVAERALLPAFAVMAVLACVMRFLLDGNQSLFSTRFVFAIPSLIVMPLTAPTFFFILLFLHRRGNAAVCDVLRTTRGENDKFLQCVVVEDNHSFLM</sequence>
<protein>
    <submittedName>
        <fullName evidence="2">Uncharacterized protein</fullName>
    </submittedName>
</protein>
<comment type="caution">
    <text evidence="2">The sequence shown here is derived from an EMBL/GenBank/DDBJ whole genome shotgun (WGS) entry which is preliminary data.</text>
</comment>
<dbReference type="AlphaFoldDB" id="A0AAN8FUG5"/>